<accession>A0A923LIJ6</accession>
<dbReference type="SUPFAM" id="SSF52096">
    <property type="entry name" value="ClpP/crotonase"/>
    <property type="match status" value="2"/>
</dbReference>
<dbReference type="EMBL" id="JACOPF010000002">
    <property type="protein sequence ID" value="MBC5689452.1"/>
    <property type="molecule type" value="Genomic_DNA"/>
</dbReference>
<feature type="domain" description="CoA carboxyltransferase C-terminal" evidence="2">
    <location>
        <begin position="261"/>
        <end position="504"/>
    </location>
</feature>
<evidence type="ECO:0000259" key="2">
    <source>
        <dbReference type="PROSITE" id="PS50989"/>
    </source>
</evidence>
<dbReference type="Gene3D" id="3.90.226.10">
    <property type="entry name" value="2-enoyl-CoA Hydratase, Chain A, domain 1"/>
    <property type="match status" value="2"/>
</dbReference>
<dbReference type="InterPro" id="IPR011762">
    <property type="entry name" value="COA_CT_N"/>
</dbReference>
<dbReference type="InterPro" id="IPR051047">
    <property type="entry name" value="AccD/PCCB"/>
</dbReference>
<dbReference type="RefSeq" id="WP_186876121.1">
    <property type="nucleotide sequence ID" value="NZ_JACOPF010000002.1"/>
</dbReference>
<dbReference type="InterPro" id="IPR011763">
    <property type="entry name" value="COA_CT_C"/>
</dbReference>
<keyword evidence="4" id="KW-1185">Reference proteome</keyword>
<dbReference type="InterPro" id="IPR034733">
    <property type="entry name" value="AcCoA_carboxyl_beta"/>
</dbReference>
<dbReference type="PROSITE" id="PS50980">
    <property type="entry name" value="COA_CT_NTER"/>
    <property type="match status" value="1"/>
</dbReference>
<reference evidence="3" key="1">
    <citation type="submission" date="2020-08" db="EMBL/GenBank/DDBJ databases">
        <title>Genome public.</title>
        <authorList>
            <person name="Liu C."/>
            <person name="Sun Q."/>
        </authorList>
    </citation>
    <scope>NUCLEOTIDE SEQUENCE</scope>
    <source>
        <strain evidence="3">NSJ-55</strain>
    </source>
</reference>
<evidence type="ECO:0000313" key="3">
    <source>
        <dbReference type="EMBL" id="MBC5689452.1"/>
    </source>
</evidence>
<dbReference type="Pfam" id="PF01039">
    <property type="entry name" value="Carboxyl_trans"/>
    <property type="match status" value="1"/>
</dbReference>
<sequence>MTREQRELLEIKEKIRMGGGNKAVEKQRGLGKHTARERLEMLFDKGTFVETGLFVKHHASAFGMESKTAPADGVVTGHGYVQGHLVYAYSQDFTVLGGTLGEMHANKIAAVQEEALKTKSPIVAINDSGGARIQEGVNALGGYGKIFINNVRSSGVIPQICAILGPCAGGAVYSPALMDFVFMVDGISQMFITGPRVLKEVTGEVVSSQDLGGAKIHNEISGCAHFRDRTEEDCFGRIRKLIELLSEQKLPERKEGEQELRRDQNMDYIVPANPRKPYSMRSVIDGIADRGEFFEYQEEFARNIRTGFIRLNGRSVGVIANEPSILAGCLDINASDKAARFIRTCDAFGIPLLTLEDVPGYLPGKSQEYGGIIRHGAKLLYAYAEADVPKVTVITRKAYGGAYIGMCSIHLGADYVFAWPGAEIAVMGAEGAANIIFAKEIEQGENAEAKRKEYIHQYEEIMMNPYMAAESGYIHDIIVPGETRKRVMEAFRALEQKTEQRIPKKHGNIPL</sequence>
<dbReference type="PRINTS" id="PR01070">
    <property type="entry name" value="ACCCTRFRASEB"/>
</dbReference>
<dbReference type="GO" id="GO:0004658">
    <property type="term" value="F:propionyl-CoA carboxylase activity"/>
    <property type="evidence" value="ECO:0007669"/>
    <property type="project" value="TreeGrafter"/>
</dbReference>
<dbReference type="FunFam" id="3.90.226.10:FF:000017">
    <property type="entry name" value="Propionyl-CoA carboxylase subunit beta 5"/>
    <property type="match status" value="1"/>
</dbReference>
<dbReference type="AlphaFoldDB" id="A0A923LIJ6"/>
<dbReference type="PANTHER" id="PTHR43842">
    <property type="entry name" value="PROPIONYL-COA CARBOXYLASE BETA CHAIN"/>
    <property type="match status" value="1"/>
</dbReference>
<proteinExistence type="predicted"/>
<evidence type="ECO:0000313" key="4">
    <source>
        <dbReference type="Proteomes" id="UP000652477"/>
    </source>
</evidence>
<dbReference type="GO" id="GO:0009317">
    <property type="term" value="C:acetyl-CoA carboxylase complex"/>
    <property type="evidence" value="ECO:0007669"/>
    <property type="project" value="InterPro"/>
</dbReference>
<dbReference type="InterPro" id="IPR000438">
    <property type="entry name" value="Acetyl_CoA_COase_Trfase_b_su"/>
</dbReference>
<dbReference type="Proteomes" id="UP000652477">
    <property type="component" value="Unassembled WGS sequence"/>
</dbReference>
<dbReference type="PROSITE" id="PS50989">
    <property type="entry name" value="COA_CT_CTER"/>
    <property type="match status" value="1"/>
</dbReference>
<dbReference type="InterPro" id="IPR029045">
    <property type="entry name" value="ClpP/crotonase-like_dom_sf"/>
</dbReference>
<feature type="domain" description="CoA carboxyltransferase N-terminal" evidence="1">
    <location>
        <begin position="1"/>
        <end position="257"/>
    </location>
</feature>
<name>A0A923LIJ6_9FIRM</name>
<dbReference type="GO" id="GO:0006633">
    <property type="term" value="P:fatty acid biosynthetic process"/>
    <property type="evidence" value="ECO:0007669"/>
    <property type="project" value="InterPro"/>
</dbReference>
<comment type="caution">
    <text evidence="3">The sequence shown here is derived from an EMBL/GenBank/DDBJ whole genome shotgun (WGS) entry which is preliminary data.</text>
</comment>
<gene>
    <name evidence="3" type="ORF">H8S37_11035</name>
</gene>
<evidence type="ECO:0000259" key="1">
    <source>
        <dbReference type="PROSITE" id="PS50980"/>
    </source>
</evidence>
<dbReference type="PANTHER" id="PTHR43842:SF2">
    <property type="entry name" value="PROPIONYL-COA CARBOXYLASE BETA CHAIN, MITOCHONDRIAL"/>
    <property type="match status" value="1"/>
</dbReference>
<organism evidence="3 4">
    <name type="scientific">Mediterraneibacter hominis</name>
    <dbReference type="NCBI Taxonomy" id="2763054"/>
    <lineage>
        <taxon>Bacteria</taxon>
        <taxon>Bacillati</taxon>
        <taxon>Bacillota</taxon>
        <taxon>Clostridia</taxon>
        <taxon>Lachnospirales</taxon>
        <taxon>Lachnospiraceae</taxon>
        <taxon>Mediterraneibacter</taxon>
    </lineage>
</organism>
<dbReference type="GO" id="GO:0003989">
    <property type="term" value="F:acetyl-CoA carboxylase activity"/>
    <property type="evidence" value="ECO:0007669"/>
    <property type="project" value="InterPro"/>
</dbReference>
<protein>
    <submittedName>
        <fullName evidence="3">Methylmalonyl-CoA carboxyltransferase</fullName>
    </submittedName>
</protein>